<keyword evidence="2" id="KW-0444">Lipid biosynthesis</keyword>
<dbReference type="EMBL" id="QFXE01000021">
    <property type="protein sequence ID" value="RDH81947.1"/>
    <property type="molecule type" value="Genomic_DNA"/>
</dbReference>
<feature type="domain" description="Phospholipid/glycerol acyltransferase" evidence="7">
    <location>
        <begin position="74"/>
        <end position="186"/>
    </location>
</feature>
<evidence type="ECO:0000256" key="3">
    <source>
        <dbReference type="ARBA" id="ARBA00022679"/>
    </source>
</evidence>
<evidence type="ECO:0000256" key="1">
    <source>
        <dbReference type="ARBA" id="ARBA00005189"/>
    </source>
</evidence>
<dbReference type="AlphaFoldDB" id="A0A370DCC2"/>
<dbReference type="PANTHER" id="PTHR10434:SF64">
    <property type="entry name" value="1-ACYL-SN-GLYCEROL-3-PHOSPHATE ACYLTRANSFERASE-RELATED"/>
    <property type="match status" value="1"/>
</dbReference>
<keyword evidence="5" id="KW-0012">Acyltransferase</keyword>
<dbReference type="GO" id="GO:0006654">
    <property type="term" value="P:phosphatidic acid biosynthetic process"/>
    <property type="evidence" value="ECO:0007669"/>
    <property type="project" value="TreeGrafter"/>
</dbReference>
<proteinExistence type="predicted"/>
<protein>
    <recommendedName>
        <fullName evidence="7">Phospholipid/glycerol acyltransferase domain-containing protein</fullName>
    </recommendedName>
</protein>
<organism evidence="8 9">
    <name type="scientific">endosymbiont of Escarpia spicata</name>
    <dbReference type="NCBI Taxonomy" id="2200908"/>
    <lineage>
        <taxon>Bacteria</taxon>
        <taxon>Pseudomonadati</taxon>
        <taxon>Pseudomonadota</taxon>
        <taxon>Gammaproteobacteria</taxon>
        <taxon>sulfur-oxidizing symbionts</taxon>
    </lineage>
</organism>
<dbReference type="Pfam" id="PF01553">
    <property type="entry name" value="Acyltransferase"/>
    <property type="match status" value="1"/>
</dbReference>
<evidence type="ECO:0000259" key="7">
    <source>
        <dbReference type="SMART" id="SM00563"/>
    </source>
</evidence>
<name>A0A370DCC2_9GAMM</name>
<feature type="transmembrane region" description="Helical" evidence="6">
    <location>
        <begin position="12"/>
        <end position="28"/>
    </location>
</feature>
<keyword evidence="4" id="KW-0443">Lipid metabolism</keyword>
<keyword evidence="6" id="KW-1133">Transmembrane helix</keyword>
<keyword evidence="3" id="KW-0808">Transferase</keyword>
<dbReference type="InterPro" id="IPR002123">
    <property type="entry name" value="Plipid/glycerol_acylTrfase"/>
</dbReference>
<dbReference type="SUPFAM" id="SSF69593">
    <property type="entry name" value="Glycerol-3-phosphate (1)-acyltransferase"/>
    <property type="match status" value="1"/>
</dbReference>
<keyword evidence="9" id="KW-1185">Reference proteome</keyword>
<comment type="pathway">
    <text evidence="1">Lipid metabolism.</text>
</comment>
<sequence length="249" mass="29487">MIRTVLRLTWMLLGWIELILLTLLLYPLSYLPARAEPRRWYIHLFRLWSGAFVHALGVDLRLHQKNQHPLPKQFILIANHPSAFEDIGIPSLFDVHSVAKIEVRDWWITGRISAAAGTLFVRRESKESRKNVTEDIANALRNGLNIAIYPEGGIKGKRLHDDFRYGIFDISKRTGIPILPVYLHYESQDDFHWGDQSLPQKIFEFMLTKNNRVNYYLYDAIQPEQFEDKESYCQFVYEKYRVWQEKYLD</sequence>
<keyword evidence="6" id="KW-0472">Membrane</keyword>
<evidence type="ECO:0000313" key="9">
    <source>
        <dbReference type="Proteomes" id="UP000254771"/>
    </source>
</evidence>
<dbReference type="PANTHER" id="PTHR10434">
    <property type="entry name" value="1-ACYL-SN-GLYCEROL-3-PHOSPHATE ACYLTRANSFERASE"/>
    <property type="match status" value="1"/>
</dbReference>
<evidence type="ECO:0000313" key="8">
    <source>
        <dbReference type="EMBL" id="RDH81947.1"/>
    </source>
</evidence>
<dbReference type="SMART" id="SM00563">
    <property type="entry name" value="PlsC"/>
    <property type="match status" value="1"/>
</dbReference>
<dbReference type="GO" id="GO:0003841">
    <property type="term" value="F:1-acylglycerol-3-phosphate O-acyltransferase activity"/>
    <property type="evidence" value="ECO:0007669"/>
    <property type="project" value="TreeGrafter"/>
</dbReference>
<accession>A0A370DCC2</accession>
<evidence type="ECO:0000256" key="4">
    <source>
        <dbReference type="ARBA" id="ARBA00023098"/>
    </source>
</evidence>
<evidence type="ECO:0000256" key="2">
    <source>
        <dbReference type="ARBA" id="ARBA00022516"/>
    </source>
</evidence>
<dbReference type="Proteomes" id="UP000254771">
    <property type="component" value="Unassembled WGS sequence"/>
</dbReference>
<evidence type="ECO:0000256" key="5">
    <source>
        <dbReference type="ARBA" id="ARBA00023315"/>
    </source>
</evidence>
<reference evidence="8 9" key="1">
    <citation type="journal article" date="2018" name="ISME J.">
        <title>Endosymbiont genomes yield clues of tubeworm success.</title>
        <authorList>
            <person name="Li Y."/>
            <person name="Liles M.R."/>
            <person name="Halanych K.M."/>
        </authorList>
    </citation>
    <scope>NUCLEOTIDE SEQUENCE [LARGE SCALE GENOMIC DNA]</scope>
    <source>
        <strain evidence="8">A1462</strain>
    </source>
</reference>
<gene>
    <name evidence="8" type="ORF">DIZ78_16005</name>
</gene>
<evidence type="ECO:0000256" key="6">
    <source>
        <dbReference type="SAM" id="Phobius"/>
    </source>
</evidence>
<comment type="caution">
    <text evidence="8">The sequence shown here is derived from an EMBL/GenBank/DDBJ whole genome shotgun (WGS) entry which is preliminary data.</text>
</comment>
<keyword evidence="6" id="KW-0812">Transmembrane</keyword>
<dbReference type="CDD" id="cd07989">
    <property type="entry name" value="LPLAT_AGPAT-like"/>
    <property type="match status" value="1"/>
</dbReference>